<reference evidence="2" key="1">
    <citation type="journal article" date="2021" name="Nat. Commun.">
        <title>Genetic determinants of endophytism in the Arabidopsis root mycobiome.</title>
        <authorList>
            <person name="Mesny F."/>
            <person name="Miyauchi S."/>
            <person name="Thiergart T."/>
            <person name="Pickel B."/>
            <person name="Atanasova L."/>
            <person name="Karlsson M."/>
            <person name="Huettel B."/>
            <person name="Barry K.W."/>
            <person name="Haridas S."/>
            <person name="Chen C."/>
            <person name="Bauer D."/>
            <person name="Andreopoulos W."/>
            <person name="Pangilinan J."/>
            <person name="LaButti K."/>
            <person name="Riley R."/>
            <person name="Lipzen A."/>
            <person name="Clum A."/>
            <person name="Drula E."/>
            <person name="Henrissat B."/>
            <person name="Kohler A."/>
            <person name="Grigoriev I.V."/>
            <person name="Martin F.M."/>
            <person name="Hacquard S."/>
        </authorList>
    </citation>
    <scope>NUCLEOTIDE SEQUENCE</scope>
    <source>
        <strain evidence="2">MPI-CAGE-CH-0243</strain>
    </source>
</reference>
<dbReference type="PANTHER" id="PTHR40642:SF1">
    <property type="entry name" value="YALI0F31295P"/>
    <property type="match status" value="1"/>
</dbReference>
<dbReference type="Pfam" id="PF12720">
    <property type="entry name" value="DUF3807"/>
    <property type="match status" value="1"/>
</dbReference>
<keyword evidence="3" id="KW-1185">Reference proteome</keyword>
<proteinExistence type="predicted"/>
<feature type="compositionally biased region" description="Acidic residues" evidence="1">
    <location>
        <begin position="181"/>
        <end position="192"/>
    </location>
</feature>
<evidence type="ECO:0000313" key="2">
    <source>
        <dbReference type="EMBL" id="KAH7123750.1"/>
    </source>
</evidence>
<sequence length="216" mass="25286">MELPTVTVDDLKRFHAKHFPLAPLPEQFCSEVQQGKNDQQCEDDGLGYYEDGSKRTLTDEQIAMFRHTEIRNIIRERRRKQEVQEFTENEMQYATRISAEGTLKIVNDNIEKILSPKSDDATRITSPLKKVQDGRIEKSKNNQWVKQSNKSKNKQKRKNSKYKKNLQQRRKRENTRSGEDGVSDNGDDDEHSDEWNPWRQATGPDVQKDTTVDLDY</sequence>
<protein>
    <submittedName>
        <fullName evidence="2">Uncharacterized protein</fullName>
    </submittedName>
</protein>
<dbReference type="Proteomes" id="UP000700596">
    <property type="component" value="Unassembled WGS sequence"/>
</dbReference>
<feature type="compositionally biased region" description="Basic and acidic residues" evidence="1">
    <location>
        <begin position="130"/>
        <end position="140"/>
    </location>
</feature>
<feature type="compositionally biased region" description="Basic residues" evidence="1">
    <location>
        <begin position="149"/>
        <end position="173"/>
    </location>
</feature>
<feature type="region of interest" description="Disordered" evidence="1">
    <location>
        <begin position="127"/>
        <end position="216"/>
    </location>
</feature>
<comment type="caution">
    <text evidence="2">The sequence shown here is derived from an EMBL/GenBank/DDBJ whole genome shotgun (WGS) entry which is preliminary data.</text>
</comment>
<dbReference type="OrthoDB" id="5422320at2759"/>
<evidence type="ECO:0000313" key="3">
    <source>
        <dbReference type="Proteomes" id="UP000700596"/>
    </source>
</evidence>
<dbReference type="AlphaFoldDB" id="A0A9P9DN69"/>
<dbReference type="PANTHER" id="PTHR40642">
    <property type="entry name" value="YALI0F31295P"/>
    <property type="match status" value="1"/>
</dbReference>
<accession>A0A9P9DN69</accession>
<dbReference type="EMBL" id="JAGMWT010000008">
    <property type="protein sequence ID" value="KAH7123750.1"/>
    <property type="molecule type" value="Genomic_DNA"/>
</dbReference>
<dbReference type="InterPro" id="IPR024526">
    <property type="entry name" value="DUF3807"/>
</dbReference>
<evidence type="ECO:0000256" key="1">
    <source>
        <dbReference type="SAM" id="MobiDB-lite"/>
    </source>
</evidence>
<gene>
    <name evidence="2" type="ORF">B0J11DRAFT_529798</name>
</gene>
<feature type="compositionally biased region" description="Basic and acidic residues" evidence="1">
    <location>
        <begin position="206"/>
        <end position="216"/>
    </location>
</feature>
<name>A0A9P9DN69_9PLEO</name>
<organism evidence="2 3">
    <name type="scientific">Dendryphion nanum</name>
    <dbReference type="NCBI Taxonomy" id="256645"/>
    <lineage>
        <taxon>Eukaryota</taxon>
        <taxon>Fungi</taxon>
        <taxon>Dikarya</taxon>
        <taxon>Ascomycota</taxon>
        <taxon>Pezizomycotina</taxon>
        <taxon>Dothideomycetes</taxon>
        <taxon>Pleosporomycetidae</taxon>
        <taxon>Pleosporales</taxon>
        <taxon>Torulaceae</taxon>
        <taxon>Dendryphion</taxon>
    </lineage>
</organism>